<sequence length="331" mass="36568">MLVKTFLLSARPRQCLLYSFRGSASSASFQWQNLTPAGLVDKAPSQCQPFLKLIRLDKPTGTFLLFWPASWGIALATPLAHLPDLRTVAIFASGSFLMRGAACIINDLWDRKYDSQVERTRLRPLASGQLQTGQAIALLGVLLSGSFGCLVQLNMLTIIIGISSIIPTIAYPLAKRYTYWPQIALGATINYGAIMGFTAVSNELALNAVLPLYFSAIFWTMIYDTIYAHQDKEDDYKIGVKSTALKFQENTKPWLTGFATGMISNMALAGIAMNQSWPFYLALAATSCHFGWQIKTLDIGSREDCWKKFNSNQWIGAIILIGILSGTLLKQ</sequence>
<accession>A0AC34QBY3</accession>
<evidence type="ECO:0000313" key="1">
    <source>
        <dbReference type="Proteomes" id="UP000887576"/>
    </source>
</evidence>
<proteinExistence type="predicted"/>
<name>A0AC34QBY3_9BILA</name>
<protein>
    <submittedName>
        <fullName evidence="2">4-hydroxybenzoate polyprenyltransferase, mitochondrial</fullName>
    </submittedName>
</protein>
<dbReference type="Proteomes" id="UP000887576">
    <property type="component" value="Unplaced"/>
</dbReference>
<organism evidence="1 2">
    <name type="scientific">Panagrolaimus sp. JU765</name>
    <dbReference type="NCBI Taxonomy" id="591449"/>
    <lineage>
        <taxon>Eukaryota</taxon>
        <taxon>Metazoa</taxon>
        <taxon>Ecdysozoa</taxon>
        <taxon>Nematoda</taxon>
        <taxon>Chromadorea</taxon>
        <taxon>Rhabditida</taxon>
        <taxon>Tylenchina</taxon>
        <taxon>Panagrolaimomorpha</taxon>
        <taxon>Panagrolaimoidea</taxon>
        <taxon>Panagrolaimidae</taxon>
        <taxon>Panagrolaimus</taxon>
    </lineage>
</organism>
<dbReference type="WBParaSite" id="JU765_v2.g1499.t1">
    <property type="protein sequence ID" value="JU765_v2.g1499.t1"/>
    <property type="gene ID" value="JU765_v2.g1499"/>
</dbReference>
<reference evidence="2" key="1">
    <citation type="submission" date="2022-11" db="UniProtKB">
        <authorList>
            <consortium name="WormBaseParasite"/>
        </authorList>
    </citation>
    <scope>IDENTIFICATION</scope>
</reference>
<evidence type="ECO:0000313" key="2">
    <source>
        <dbReference type="WBParaSite" id="JU765_v2.g1499.t1"/>
    </source>
</evidence>